<keyword evidence="5 8" id="KW-0472">Membrane</keyword>
<feature type="transmembrane region" description="Helical" evidence="8">
    <location>
        <begin position="377"/>
        <end position="398"/>
    </location>
</feature>
<comment type="similarity">
    <text evidence="2">Belongs to the unc-93 family.</text>
</comment>
<dbReference type="GO" id="GO:0016020">
    <property type="term" value="C:membrane"/>
    <property type="evidence" value="ECO:0007669"/>
    <property type="project" value="UniProtKB-SubCell"/>
</dbReference>
<dbReference type="InterPro" id="IPR010291">
    <property type="entry name" value="Ion_channel_UNC-93"/>
</dbReference>
<dbReference type="Gene3D" id="1.20.1250.20">
    <property type="entry name" value="MFS general substrate transporter like domains"/>
    <property type="match status" value="1"/>
</dbReference>
<evidence type="ECO:0000256" key="6">
    <source>
        <dbReference type="ARBA" id="ARBA00040854"/>
    </source>
</evidence>
<feature type="transmembrane region" description="Helical" evidence="8">
    <location>
        <begin position="137"/>
        <end position="160"/>
    </location>
</feature>
<feature type="transmembrane region" description="Helical" evidence="8">
    <location>
        <begin position="410"/>
        <end position="428"/>
    </location>
</feature>
<evidence type="ECO:0000256" key="7">
    <source>
        <dbReference type="SAM" id="MobiDB-lite"/>
    </source>
</evidence>
<protein>
    <recommendedName>
        <fullName evidence="6">Protein unc-93 homolog A</fullName>
    </recommendedName>
</protein>
<sequence>MASCKCRRNVYTLAIAFLCNFTSYMTLESMQSSLNRSTGTNSLSALYTTLVVSSLLLPPLAIAKLDCRKSLFLSILMYAIYTLANFYPKPYILIPAAVLLGTGASVMWTAAFYYVMQVAQRHAKEKNKSIAEVTGDFFGKFTSLSHFSIVVGTLFMTVVFESLKIDPVKTTNSTTPVNVSENGAQHMYSLVAGNSSTPATSLPVYEVATTIGTAQGDHETCGLYFKLNSPSKSNQISETVMYLLLCTYLAFNIIAACLCLCLDEITGTETKTVAEEAVCASMTSLNDVTSPKIKATNQNAEDPNTDRLLGENNNTNNTDEVIEDDKSVFKLVRSSLTLLFTDKTAFLMIPFTLHYGMMQGFVRGTFNASWIHCSLGIEYVAYVTCVYGGVMIIGCYSFGALLRVTTHLKIFICTMSLEVILFVITLLWKPAADGHSETWIYFLIPIGFGICHSSLSSQLGSIYGRLYGKTKKAGTALLNVWNPMGSAIAYGLSGTLLPIHLVALVMSTCIVGTIMYTVAEKIQDKPYRKCKAVGGCL</sequence>
<feature type="transmembrane region" description="Helical" evidence="8">
    <location>
        <begin position="93"/>
        <end position="116"/>
    </location>
</feature>
<dbReference type="AlphaFoldDB" id="A0A6F9DVP5"/>
<evidence type="ECO:0000256" key="8">
    <source>
        <dbReference type="SAM" id="Phobius"/>
    </source>
</evidence>
<accession>A0A6F9DVP5</accession>
<dbReference type="Pfam" id="PF05978">
    <property type="entry name" value="UNC-93"/>
    <property type="match status" value="1"/>
</dbReference>
<feature type="transmembrane region" description="Helical" evidence="8">
    <location>
        <begin position="70"/>
        <end position="87"/>
    </location>
</feature>
<name>A0A6F9DVP5_9ASCI</name>
<evidence type="ECO:0000256" key="4">
    <source>
        <dbReference type="ARBA" id="ARBA00022989"/>
    </source>
</evidence>
<dbReference type="EMBL" id="LR791652">
    <property type="protein sequence ID" value="CAB3267514.1"/>
    <property type="molecule type" value="mRNA"/>
</dbReference>
<gene>
    <name evidence="9" type="primary">Unc93a-003</name>
</gene>
<feature type="transmembrane region" description="Helical" evidence="8">
    <location>
        <begin position="9"/>
        <end position="25"/>
    </location>
</feature>
<evidence type="ECO:0000256" key="1">
    <source>
        <dbReference type="ARBA" id="ARBA00004141"/>
    </source>
</evidence>
<dbReference type="PANTHER" id="PTHR19444">
    <property type="entry name" value="UNC-93 RELATED"/>
    <property type="match status" value="1"/>
</dbReference>
<comment type="subcellular location">
    <subcellularLocation>
        <location evidence="1">Membrane</location>
        <topology evidence="1">Multi-pass membrane protein</topology>
    </subcellularLocation>
</comment>
<feature type="transmembrane region" description="Helical" evidence="8">
    <location>
        <begin position="476"/>
        <end position="493"/>
    </location>
</feature>
<proteinExistence type="evidence at transcript level"/>
<evidence type="ECO:0000313" key="9">
    <source>
        <dbReference type="EMBL" id="CAB3267514.1"/>
    </source>
</evidence>
<feature type="region of interest" description="Disordered" evidence="7">
    <location>
        <begin position="295"/>
        <end position="317"/>
    </location>
</feature>
<keyword evidence="3 8" id="KW-0812">Transmembrane</keyword>
<dbReference type="InterPro" id="IPR036259">
    <property type="entry name" value="MFS_trans_sf"/>
</dbReference>
<feature type="transmembrane region" description="Helical" evidence="8">
    <location>
        <begin position="499"/>
        <end position="519"/>
    </location>
</feature>
<organism evidence="9">
    <name type="scientific">Phallusia mammillata</name>
    <dbReference type="NCBI Taxonomy" id="59560"/>
    <lineage>
        <taxon>Eukaryota</taxon>
        <taxon>Metazoa</taxon>
        <taxon>Chordata</taxon>
        <taxon>Tunicata</taxon>
        <taxon>Ascidiacea</taxon>
        <taxon>Phlebobranchia</taxon>
        <taxon>Ascidiidae</taxon>
        <taxon>Phallusia</taxon>
    </lineage>
</organism>
<reference evidence="9" key="1">
    <citation type="submission" date="2020-04" db="EMBL/GenBank/DDBJ databases">
        <authorList>
            <person name="Neveu A P."/>
        </authorList>
    </citation>
    <scope>NUCLEOTIDE SEQUENCE</scope>
    <source>
        <tissue evidence="9">Whole embryo</tissue>
    </source>
</reference>
<keyword evidence="4 8" id="KW-1133">Transmembrane helix</keyword>
<evidence type="ECO:0000256" key="2">
    <source>
        <dbReference type="ARBA" id="ARBA00009172"/>
    </source>
</evidence>
<feature type="transmembrane region" description="Helical" evidence="8">
    <location>
        <begin position="240"/>
        <end position="262"/>
    </location>
</feature>
<evidence type="ECO:0000256" key="3">
    <source>
        <dbReference type="ARBA" id="ARBA00022692"/>
    </source>
</evidence>
<dbReference type="SUPFAM" id="SSF103473">
    <property type="entry name" value="MFS general substrate transporter"/>
    <property type="match status" value="1"/>
</dbReference>
<feature type="transmembrane region" description="Helical" evidence="8">
    <location>
        <begin position="336"/>
        <end position="357"/>
    </location>
</feature>
<dbReference type="InterPro" id="IPR051951">
    <property type="entry name" value="UNC-93_regulatory"/>
</dbReference>
<feature type="transmembrane region" description="Helical" evidence="8">
    <location>
        <begin position="440"/>
        <end position="464"/>
    </location>
</feature>
<evidence type="ECO:0000256" key="5">
    <source>
        <dbReference type="ARBA" id="ARBA00023136"/>
    </source>
</evidence>
<feature type="transmembrane region" description="Helical" evidence="8">
    <location>
        <begin position="45"/>
        <end position="63"/>
    </location>
</feature>
<dbReference type="PANTHER" id="PTHR19444:SF13">
    <property type="entry name" value="PROTEIN UNC-93 HOMOLOG A"/>
    <property type="match status" value="1"/>
</dbReference>